<keyword evidence="8 11" id="KW-1133">Transmembrane helix</keyword>
<feature type="compositionally biased region" description="Low complexity" evidence="10">
    <location>
        <begin position="21"/>
        <end position="35"/>
    </location>
</feature>
<dbReference type="CDD" id="cd03232">
    <property type="entry name" value="ABCG_PDR_domain2"/>
    <property type="match status" value="1"/>
</dbReference>
<dbReference type="InterPro" id="IPR034003">
    <property type="entry name" value="ABCG_PDR_2"/>
</dbReference>
<evidence type="ECO:0000256" key="7">
    <source>
        <dbReference type="ARBA" id="ARBA00022840"/>
    </source>
</evidence>
<dbReference type="InterPro" id="IPR003439">
    <property type="entry name" value="ABC_transporter-like_ATP-bd"/>
</dbReference>
<evidence type="ECO:0000256" key="10">
    <source>
        <dbReference type="SAM" id="MobiDB-lite"/>
    </source>
</evidence>
<evidence type="ECO:0000256" key="4">
    <source>
        <dbReference type="ARBA" id="ARBA00022692"/>
    </source>
</evidence>
<feature type="transmembrane region" description="Helical" evidence="11">
    <location>
        <begin position="756"/>
        <end position="776"/>
    </location>
</feature>
<reference evidence="14" key="1">
    <citation type="journal article" date="2011" name="Genome Res.">
        <title>Phylogeny-wide analysis of social amoeba genomes highlights ancient origins for complex intercellular communication.</title>
        <authorList>
            <person name="Heidel A.J."/>
            <person name="Lawal H.M."/>
            <person name="Felder M."/>
            <person name="Schilde C."/>
            <person name="Helps N.R."/>
            <person name="Tunggal B."/>
            <person name="Rivero F."/>
            <person name="John U."/>
            <person name="Schleicher M."/>
            <person name="Eichinger L."/>
            <person name="Platzer M."/>
            <person name="Noegel A.A."/>
            <person name="Schaap P."/>
            <person name="Gloeckner G."/>
        </authorList>
    </citation>
    <scope>NUCLEOTIDE SEQUENCE [LARGE SCALE GENOMIC DNA]</scope>
    <source>
        <strain evidence="14">SH3</strain>
    </source>
</reference>
<comment type="similarity">
    <text evidence="2">Belongs to the ABC transporter superfamily. ABCG family. PDR (TC 3.A.1.205) subfamily.</text>
</comment>
<dbReference type="InterPro" id="IPR043926">
    <property type="entry name" value="ABCG_dom"/>
</dbReference>
<proteinExistence type="inferred from homology"/>
<dbReference type="CDD" id="cd03233">
    <property type="entry name" value="ABCG_PDR_domain1"/>
    <property type="match status" value="1"/>
</dbReference>
<evidence type="ECO:0000313" key="13">
    <source>
        <dbReference type="EMBL" id="EGG16693.1"/>
    </source>
</evidence>
<gene>
    <name evidence="13" type="ORF">DFA_07671</name>
</gene>
<evidence type="ECO:0000313" key="14">
    <source>
        <dbReference type="Proteomes" id="UP000007797"/>
    </source>
</evidence>
<feature type="transmembrane region" description="Helical" evidence="11">
    <location>
        <begin position="587"/>
        <end position="607"/>
    </location>
</feature>
<feature type="transmembrane region" description="Helical" evidence="11">
    <location>
        <begin position="1240"/>
        <end position="1265"/>
    </location>
</feature>
<dbReference type="OMA" id="FAHRCCG"/>
<keyword evidence="3" id="KW-0813">Transport</keyword>
<dbReference type="InterPro" id="IPR027417">
    <property type="entry name" value="P-loop_NTPase"/>
</dbReference>
<dbReference type="Pfam" id="PF01061">
    <property type="entry name" value="ABC2_membrane"/>
    <property type="match status" value="2"/>
</dbReference>
<evidence type="ECO:0000259" key="12">
    <source>
        <dbReference type="PROSITE" id="PS50893"/>
    </source>
</evidence>
<dbReference type="Gene3D" id="3.40.50.300">
    <property type="entry name" value="P-loop containing nucleotide triphosphate hydrolases"/>
    <property type="match status" value="2"/>
</dbReference>
<evidence type="ECO:0000256" key="9">
    <source>
        <dbReference type="ARBA" id="ARBA00023136"/>
    </source>
</evidence>
<evidence type="ECO:0000256" key="5">
    <source>
        <dbReference type="ARBA" id="ARBA00022737"/>
    </source>
</evidence>
<accession>F4Q2L4</accession>
<dbReference type="RefSeq" id="XP_004355167.1">
    <property type="nucleotide sequence ID" value="XM_004355115.1"/>
</dbReference>
<dbReference type="GO" id="GO:0140359">
    <property type="term" value="F:ABC-type transporter activity"/>
    <property type="evidence" value="ECO:0007669"/>
    <property type="project" value="InterPro"/>
</dbReference>
<dbReference type="PROSITE" id="PS50893">
    <property type="entry name" value="ABC_TRANSPORTER_2"/>
    <property type="match status" value="2"/>
</dbReference>
<dbReference type="PANTHER" id="PTHR19241">
    <property type="entry name" value="ATP-BINDING CASSETTE TRANSPORTER"/>
    <property type="match status" value="1"/>
</dbReference>
<name>F4Q2L4_CACFS</name>
<feature type="domain" description="ABC transporter" evidence="12">
    <location>
        <begin position="832"/>
        <end position="1071"/>
    </location>
</feature>
<feature type="transmembrane region" description="Helical" evidence="11">
    <location>
        <begin position="1305"/>
        <end position="1326"/>
    </location>
</feature>
<keyword evidence="5" id="KW-0677">Repeat</keyword>
<dbReference type="SMART" id="SM00382">
    <property type="entry name" value="AAA"/>
    <property type="match status" value="2"/>
</dbReference>
<dbReference type="GO" id="GO:0016887">
    <property type="term" value="F:ATP hydrolysis activity"/>
    <property type="evidence" value="ECO:0007669"/>
    <property type="project" value="InterPro"/>
</dbReference>
<keyword evidence="7" id="KW-0067">ATP-binding</keyword>
<dbReference type="FunFam" id="3.40.50.300:FF:000054">
    <property type="entry name" value="ABC multidrug transporter atrF"/>
    <property type="match status" value="1"/>
</dbReference>
<feature type="transmembrane region" description="Helical" evidence="11">
    <location>
        <begin position="1431"/>
        <end position="1451"/>
    </location>
</feature>
<dbReference type="GeneID" id="14869476"/>
<dbReference type="Pfam" id="PF14510">
    <property type="entry name" value="ABC_trans_N"/>
    <property type="match status" value="1"/>
</dbReference>
<dbReference type="GO" id="GO:0005524">
    <property type="term" value="F:ATP binding"/>
    <property type="evidence" value="ECO:0007669"/>
    <property type="project" value="UniProtKB-KW"/>
</dbReference>
<feature type="domain" description="ABC transporter" evidence="12">
    <location>
        <begin position="141"/>
        <end position="392"/>
    </location>
</feature>
<dbReference type="SUPFAM" id="SSF52540">
    <property type="entry name" value="P-loop containing nucleoside triphosphate hydrolases"/>
    <property type="match status" value="2"/>
</dbReference>
<sequence length="1457" mass="165780">MALDNNHLIDENGIDNTHLDNNNNNNNNQENNNNNFEESTSQVNVDKGIQDFKTMAAHLEMESERLRLESPSIDLEGRPAETDEDFKLRKYFEDSKRQSESNGSKPKKMGVCIRNLTVVGKGADASVIPDMLSPIKSFFNFFNPDSWKKSNGTTFDILHNVNAFCKDGEMLLVLGRPGSGCSTLLRVISNQRDSYVQVKGDVSYGGMPASKWSKYRGEAIYTPEEDCHFPILTVQETLNFTLKCKTPGHNVRLPEETKRTFRDKISNLLLNMFGIVHQADTMVGNEWIRGLSGGERKRMTITEAMVSAAPITCWDSSTRGLDSASALDYAKSLRIMSDTLDKTTIASFYQASDSIFYQFDNILLLEKGRCIYFGPVGEAKQYFLDMGFECEPRKSIPDFLTGITNAQERRVNAAYTGVPPPETSAEFEARWLQSPNYQRSIQRQQEFEQQVEQQQPHIEFAEQVRAEKSGTTPKNRPYITSFVTQVMALTVRQFQLFGGDKVGLFSRYFSLIVQSVIYGSIFLQLGSGLNGIFTRGGAIFASIGLNAFVSQGELAATFTGRRILQKHRSYALYRPSAFYVAQVVNDVPVQALQIFLYSIIAYFMFGLQYSADQFFIFCFGLLGVSLAITSLFRLVGNCNGSMFFSQNLISIIINMMFTFVGYSIPYPKIKEVMWYGWFYWVNPISYTFKALMSNEFRDLTFDCTESAIPAGQSYNNSNYRICPIPGAVQGQMFITGEEYLDYSLGFKIDDRAYNMVIIYLFWLLFVVLNMVAIEVLEWTSGGYTHKVYKAGKAPKINDSEEELKQIRMVQEATGKMKDTLKMFGGEFTWQHIRYSVTLPDKTDKLLLDDVEGWIKPGQMTALMGSSGAGKTTLLDVLAKRKTMGKTQGTSLLNGRPLEIDFERITGYVEQMDVHNPHLTVREALCFSAKMRQEPTVPLEEKYEYVEHILEMMEMKHLGDALIGDLESGVGISVEERKRLTIGIELVAKPHILFLDEPTSGLDSQSSYNIIKFIRKLADAGMPLVCTIHQPSSVLFEYFDRLLLLAKGGKTAYFGDIGENSKILTSYFERHGVRPCTPNENPAEYMLEAIGAGVYGKTDVDWPAVWKESSEYKDVAQHLDELLNTVQIIDDDSNKEKPREFATSKWYQMVEVYKRLNVIWWRNPSYSFGRFFQSVASGLMLAFSFYNLDNSSSDMLQRLFFMLQAIVIGMMLIFISLPQFYIQREYFRRDYSSKIYSWEPFALGIVLVELPYVIVTNTIFFFITYWTVGLDFSASTGIYYWMINNLNLFVMISLGQAIAAISTNTFFAMLLTPVIVIFLWLFAGIVVPPSDIPTFWYYTAYTLNPTRYYLEGIITNVLKDITVVCTDRDLIKFDPPTGMTCGQYTEQFFANGASGAIVNPDDTAQCGYCQYTSGAQYYENLGWSEQNRWRSFYLLILYWLFNTGLVLTFVYITRKANR</sequence>
<evidence type="ECO:0000256" key="11">
    <source>
        <dbReference type="SAM" id="Phobius"/>
    </source>
</evidence>
<feature type="transmembrane region" description="Helical" evidence="11">
    <location>
        <begin position="1199"/>
        <end position="1220"/>
    </location>
</feature>
<keyword evidence="9 11" id="KW-0472">Membrane</keyword>
<dbReference type="Pfam" id="PF19055">
    <property type="entry name" value="ABC2_membrane_7"/>
    <property type="match status" value="2"/>
</dbReference>
<dbReference type="EMBL" id="GL883021">
    <property type="protein sequence ID" value="EGG16693.1"/>
    <property type="molecule type" value="Genomic_DNA"/>
</dbReference>
<keyword evidence="4 11" id="KW-0812">Transmembrane</keyword>
<evidence type="ECO:0000256" key="2">
    <source>
        <dbReference type="ARBA" id="ARBA00006012"/>
    </source>
</evidence>
<dbReference type="InterPro" id="IPR013525">
    <property type="entry name" value="ABC2_TM"/>
</dbReference>
<dbReference type="InterPro" id="IPR010929">
    <property type="entry name" value="PDR_CDR_ABC"/>
</dbReference>
<feature type="transmembrane region" description="Helical" evidence="11">
    <location>
        <begin position="614"/>
        <end position="636"/>
    </location>
</feature>
<dbReference type="KEGG" id="dfa:DFA_07671"/>
<evidence type="ECO:0000256" key="1">
    <source>
        <dbReference type="ARBA" id="ARBA00004141"/>
    </source>
</evidence>
<dbReference type="Pfam" id="PF06422">
    <property type="entry name" value="PDR_CDR"/>
    <property type="match status" value="1"/>
</dbReference>
<dbReference type="InterPro" id="IPR034001">
    <property type="entry name" value="ABCG_PDR_1"/>
</dbReference>
<comment type="subcellular location">
    <subcellularLocation>
        <location evidence="1">Membrane</location>
        <topology evidence="1">Multi-pass membrane protein</topology>
    </subcellularLocation>
</comment>
<keyword evidence="6" id="KW-0547">Nucleotide-binding</keyword>
<organism evidence="13 14">
    <name type="scientific">Cavenderia fasciculata</name>
    <name type="common">Slime mold</name>
    <name type="synonym">Dictyostelium fasciculatum</name>
    <dbReference type="NCBI Taxonomy" id="261658"/>
    <lineage>
        <taxon>Eukaryota</taxon>
        <taxon>Amoebozoa</taxon>
        <taxon>Evosea</taxon>
        <taxon>Eumycetozoa</taxon>
        <taxon>Dictyostelia</taxon>
        <taxon>Acytosteliales</taxon>
        <taxon>Cavenderiaceae</taxon>
        <taxon>Cavenderia</taxon>
    </lineage>
</organism>
<dbReference type="Pfam" id="PF00005">
    <property type="entry name" value="ABC_tran"/>
    <property type="match status" value="2"/>
</dbReference>
<dbReference type="InterPro" id="IPR003593">
    <property type="entry name" value="AAA+_ATPase"/>
</dbReference>
<dbReference type="InterPro" id="IPR029481">
    <property type="entry name" value="ABC_trans_N"/>
</dbReference>
<evidence type="ECO:0000256" key="3">
    <source>
        <dbReference type="ARBA" id="ARBA00022448"/>
    </source>
</evidence>
<feature type="region of interest" description="Disordered" evidence="10">
    <location>
        <begin position="1"/>
        <end position="41"/>
    </location>
</feature>
<dbReference type="OrthoDB" id="245989at2759"/>
<feature type="transmembrane region" description="Helical" evidence="11">
    <location>
        <begin position="642"/>
        <end position="662"/>
    </location>
</feature>
<evidence type="ECO:0000256" key="6">
    <source>
        <dbReference type="ARBA" id="ARBA00022741"/>
    </source>
</evidence>
<dbReference type="Proteomes" id="UP000007797">
    <property type="component" value="Unassembled WGS sequence"/>
</dbReference>
<evidence type="ECO:0000256" key="8">
    <source>
        <dbReference type="ARBA" id="ARBA00022989"/>
    </source>
</evidence>
<dbReference type="GO" id="GO:0016020">
    <property type="term" value="C:membrane"/>
    <property type="evidence" value="ECO:0007669"/>
    <property type="project" value="UniProtKB-SubCell"/>
</dbReference>
<protein>
    <recommendedName>
        <fullName evidence="12">ABC transporter domain-containing protein</fullName>
    </recommendedName>
</protein>
<feature type="transmembrane region" description="Helical" evidence="11">
    <location>
        <begin position="1277"/>
        <end position="1298"/>
    </location>
</feature>
<keyword evidence="14" id="KW-1185">Reference proteome</keyword>